<evidence type="ECO:0000313" key="2">
    <source>
        <dbReference type="Proteomes" id="UP001596036"/>
    </source>
</evidence>
<comment type="caution">
    <text evidence="1">The sequence shown here is derived from an EMBL/GenBank/DDBJ whole genome shotgun (WGS) entry which is preliminary data.</text>
</comment>
<proteinExistence type="predicted"/>
<reference evidence="2" key="1">
    <citation type="journal article" date="2019" name="Int. J. Syst. Evol. Microbiol.">
        <title>The Global Catalogue of Microorganisms (GCM) 10K type strain sequencing project: providing services to taxonomists for standard genome sequencing and annotation.</title>
        <authorList>
            <consortium name="The Broad Institute Genomics Platform"/>
            <consortium name="The Broad Institute Genome Sequencing Center for Infectious Disease"/>
            <person name="Wu L."/>
            <person name="Ma J."/>
        </authorList>
    </citation>
    <scope>NUCLEOTIDE SEQUENCE [LARGE SCALE GENOMIC DNA]</scope>
    <source>
        <strain evidence="2">KACC 11407</strain>
    </source>
</reference>
<gene>
    <name evidence="1" type="ORF">ACFPN1_08140</name>
</gene>
<accession>A0ABW0SM21</accession>
<name>A0ABW0SM21_9GAMM</name>
<dbReference type="RefSeq" id="WP_386754356.1">
    <property type="nucleotide sequence ID" value="NZ_JBHSNM010000002.1"/>
</dbReference>
<keyword evidence="2" id="KW-1185">Reference proteome</keyword>
<dbReference type="EMBL" id="JBHSNM010000002">
    <property type="protein sequence ID" value="MFC5570024.1"/>
    <property type="molecule type" value="Genomic_DNA"/>
</dbReference>
<dbReference type="Proteomes" id="UP001596036">
    <property type="component" value="Unassembled WGS sequence"/>
</dbReference>
<protein>
    <submittedName>
        <fullName evidence="1">Uncharacterized protein</fullName>
    </submittedName>
</protein>
<evidence type="ECO:0000313" key="1">
    <source>
        <dbReference type="EMBL" id="MFC5570024.1"/>
    </source>
</evidence>
<organism evidence="1 2">
    <name type="scientific">Lysobacter yangpyeongensis</name>
    <dbReference type="NCBI Taxonomy" id="346182"/>
    <lineage>
        <taxon>Bacteria</taxon>
        <taxon>Pseudomonadati</taxon>
        <taxon>Pseudomonadota</taxon>
        <taxon>Gammaproteobacteria</taxon>
        <taxon>Lysobacterales</taxon>
        <taxon>Lysobacteraceae</taxon>
        <taxon>Lysobacter</taxon>
    </lineage>
</organism>
<sequence>MPEGAGRLAGDRIPNKNPIRFGRTGLDAVTRLRVEELRFRKGQDTNVHRFVVAGGGPFLTVRCRDRLTHSIPQESSAGRNLITVFCHVNNPKDFFSGGGSEPVIDPDRDRRPRATTTIQTNRRDLLLRFRKAHKKRHLRIASRAPTRRVRCAACDR</sequence>